<evidence type="ECO:0000256" key="7">
    <source>
        <dbReference type="ARBA" id="ARBA00023145"/>
    </source>
</evidence>
<evidence type="ECO:0000256" key="5">
    <source>
        <dbReference type="ARBA" id="ARBA00023098"/>
    </source>
</evidence>
<dbReference type="EC" id="4.1.1.65" evidence="12"/>
<organism evidence="14 16">
    <name type="scientific">Brenneria goodwinii</name>
    <dbReference type="NCBI Taxonomy" id="1109412"/>
    <lineage>
        <taxon>Bacteria</taxon>
        <taxon>Pseudomonadati</taxon>
        <taxon>Pseudomonadota</taxon>
        <taxon>Gammaproteobacteria</taxon>
        <taxon>Enterobacterales</taxon>
        <taxon>Pectobacteriaceae</taxon>
        <taxon>Brenneria</taxon>
    </lineage>
</organism>
<keyword evidence="3 12" id="KW-0444">Lipid biosynthesis</keyword>
<dbReference type="KEGG" id="bgj:AWC36_21330"/>
<feature type="chain" id="PRO_5041502125" description="Phosphatidylserine decarboxylase alpha chain" evidence="12">
    <location>
        <begin position="254"/>
        <end position="325"/>
    </location>
</feature>
<dbReference type="OrthoDB" id="9802030at2"/>
<evidence type="ECO:0000256" key="13">
    <source>
        <dbReference type="SAM" id="MobiDB-lite"/>
    </source>
</evidence>
<keyword evidence="8 12" id="KW-0594">Phospholipid biosynthesis</keyword>
<dbReference type="PANTHER" id="PTHR10067:SF6">
    <property type="entry name" value="PHOSPHATIDYLSERINE DECARBOXYLASE PROENZYME, MITOCHONDRIAL"/>
    <property type="match status" value="1"/>
</dbReference>
<comment type="pathway">
    <text evidence="1">Lipid metabolism.</text>
</comment>
<comment type="catalytic activity">
    <reaction evidence="12">
        <text>a 1,2-diacyl-sn-glycero-3-phospho-L-serine + H(+) = a 1,2-diacyl-sn-glycero-3-phosphoethanolamine + CO2</text>
        <dbReference type="Rhea" id="RHEA:20828"/>
        <dbReference type="ChEBI" id="CHEBI:15378"/>
        <dbReference type="ChEBI" id="CHEBI:16526"/>
        <dbReference type="ChEBI" id="CHEBI:57262"/>
        <dbReference type="ChEBI" id="CHEBI:64612"/>
        <dbReference type="EC" id="4.1.1.65"/>
    </reaction>
</comment>
<dbReference type="Proteomes" id="UP000044377">
    <property type="component" value="Unassembled WGS sequence"/>
</dbReference>
<proteinExistence type="inferred from homology"/>
<evidence type="ECO:0000256" key="8">
    <source>
        <dbReference type="ARBA" id="ARBA00023209"/>
    </source>
</evidence>
<evidence type="ECO:0000256" key="4">
    <source>
        <dbReference type="ARBA" id="ARBA00022793"/>
    </source>
</evidence>
<dbReference type="NCBIfam" id="TIGR00163">
    <property type="entry name" value="PS_decarb"/>
    <property type="match status" value="1"/>
</dbReference>
<comment type="similarity">
    <text evidence="12">Belongs to the phosphatidylserine decarboxylase family. PSD-B subfamily. Prokaryotic type I sub-subfamily.</text>
</comment>
<reference evidence="15 17" key="3">
    <citation type="submission" date="2016-09" db="EMBL/GenBank/DDBJ databases">
        <authorList>
            <person name="Doonan J."/>
            <person name="Pachebat J.A."/>
            <person name="Golyshin P.N."/>
            <person name="Denman S."/>
            <person name="Mcdonald J.E."/>
        </authorList>
    </citation>
    <scope>NUCLEOTIDE SEQUENCE [LARGE SCALE GENOMIC DNA]</scope>
    <source>
        <strain evidence="15 17">FRB141</strain>
    </source>
</reference>
<dbReference type="EMBL" id="MJLX01000045">
    <property type="protein sequence ID" value="RLM20726.1"/>
    <property type="molecule type" value="Genomic_DNA"/>
</dbReference>
<feature type="chain" id="PRO_5041502126" description="Phosphatidylserine decarboxylase beta chain" evidence="12">
    <location>
        <begin position="1"/>
        <end position="253"/>
    </location>
</feature>
<evidence type="ECO:0000256" key="10">
    <source>
        <dbReference type="ARBA" id="ARBA00023264"/>
    </source>
</evidence>
<dbReference type="InterPro" id="IPR003817">
    <property type="entry name" value="PS_Dcarbxylase"/>
</dbReference>
<feature type="active site" description="Charge relay system; for autoendoproteolytic cleavage activity" evidence="12">
    <location>
        <position position="147"/>
    </location>
</feature>
<reference evidence="16" key="2">
    <citation type="submission" date="2015-01" db="EMBL/GenBank/DDBJ databases">
        <authorList>
            <person name="Paterson Steve"/>
        </authorList>
    </citation>
    <scope>NUCLEOTIDE SEQUENCE [LARGE SCALE GENOMIC DNA]</scope>
    <source>
        <strain evidence="16">OBR1</strain>
    </source>
</reference>
<comment type="function">
    <text evidence="12">Catalyzes the formation of phosphatidylethanolamine (PtdEtn) from phosphatidylserine (PtdSer).</text>
</comment>
<keyword evidence="4 12" id="KW-0210">Decarboxylase</keyword>
<feature type="active site" description="Charge relay system; for autoendoproteolytic cleavage activity" evidence="12">
    <location>
        <position position="90"/>
    </location>
</feature>
<feature type="site" description="Cleavage (non-hydrolytic); by autocatalysis" evidence="12">
    <location>
        <begin position="253"/>
        <end position="254"/>
    </location>
</feature>
<evidence type="ECO:0000313" key="16">
    <source>
        <dbReference type="Proteomes" id="UP000044377"/>
    </source>
</evidence>
<name>A0A0G4JUX6_9GAMM</name>
<gene>
    <name evidence="12" type="primary">psd</name>
    <name evidence="15" type="ORF">BIY26_15405</name>
    <name evidence="14" type="ORF">BN1221_02167c</name>
</gene>
<keyword evidence="2 12" id="KW-1003">Cell membrane</keyword>
<dbReference type="PANTHER" id="PTHR10067">
    <property type="entry name" value="PHOSPHATIDYLSERINE DECARBOXYLASE"/>
    <property type="match status" value="1"/>
</dbReference>
<feature type="region of interest" description="Disordered" evidence="13">
    <location>
        <begin position="284"/>
        <end position="325"/>
    </location>
</feature>
<protein>
    <recommendedName>
        <fullName evidence="12">Phosphatidylserine decarboxylase proenzyme</fullName>
        <ecNumber evidence="12">4.1.1.65</ecNumber>
    </recommendedName>
    <component>
        <recommendedName>
            <fullName evidence="12">Phosphatidylserine decarboxylase alpha chain</fullName>
        </recommendedName>
    </component>
    <component>
        <recommendedName>
            <fullName evidence="12">Phosphatidylserine decarboxylase beta chain</fullName>
        </recommendedName>
    </component>
</protein>
<feature type="active site" description="Schiff-base intermediate with substrate; via pyruvic acid; for decarboxylase activity" evidence="12">
    <location>
        <position position="254"/>
    </location>
</feature>
<dbReference type="GO" id="GO:0006646">
    <property type="term" value="P:phosphatidylethanolamine biosynthetic process"/>
    <property type="evidence" value="ECO:0007669"/>
    <property type="project" value="UniProtKB-UniRule"/>
</dbReference>
<dbReference type="GeneID" id="70909375"/>
<evidence type="ECO:0000313" key="15">
    <source>
        <dbReference type="EMBL" id="RLM20726.1"/>
    </source>
</evidence>
<feature type="compositionally biased region" description="Polar residues" evidence="13">
    <location>
        <begin position="296"/>
        <end position="308"/>
    </location>
</feature>
<sequence length="325" mass="35929">MLDNIKIKLQYWLPKIWLTRLAGWGADKPAGKLTKLVIDLFVRYYKVNMQEAQQPDTAAYRTFNEFFVRPLRSDARPIDSHANRLALPADGVLSQFGAITDGKLLQAKNHHYSLEALLAGNYVMAELFRGGMFATTYLSPRDYHRVHMPCDGVLREMIYVPGDLFSVNLLTAANVPNLFARNERVICLFDTAFGPLAQILVGATIVGSIETVWAGIVTPPREGIIKRWTYPHAEEEGAIALTKGQEMGRFKLGSTVINLFSADQVRFTDNLNCLGVTRMGEPFAESLDEEQADEAPQQSAANDTSGQPQPAEIKAVDVGATDNPG</sequence>
<dbReference type="Pfam" id="PF02666">
    <property type="entry name" value="PS_Dcarbxylase"/>
    <property type="match status" value="1"/>
</dbReference>
<comment type="subunit">
    <text evidence="12">Heterodimer of a large membrane-associated beta subunit and a small pyruvoyl-containing alpha subunit.</text>
</comment>
<evidence type="ECO:0000313" key="14">
    <source>
        <dbReference type="EMBL" id="CPR16600.1"/>
    </source>
</evidence>
<evidence type="ECO:0000256" key="1">
    <source>
        <dbReference type="ARBA" id="ARBA00005189"/>
    </source>
</evidence>
<keyword evidence="6 12" id="KW-0472">Membrane</keyword>
<accession>A0A0G4JUX6</accession>
<evidence type="ECO:0000256" key="6">
    <source>
        <dbReference type="ARBA" id="ARBA00023136"/>
    </source>
</evidence>
<keyword evidence="5 12" id="KW-0443">Lipid metabolism</keyword>
<dbReference type="InterPro" id="IPR033178">
    <property type="entry name" value="PSD_type1_pro"/>
</dbReference>
<evidence type="ECO:0000256" key="12">
    <source>
        <dbReference type="HAMAP-Rule" id="MF_00662"/>
    </source>
</evidence>
<dbReference type="InterPro" id="IPR033177">
    <property type="entry name" value="PSD-B"/>
</dbReference>
<feature type="modified residue" description="Pyruvic acid (Ser); by autocatalysis" evidence="12">
    <location>
        <position position="254"/>
    </location>
</feature>
<keyword evidence="11 12" id="KW-0670">Pyruvate</keyword>
<evidence type="ECO:0000256" key="11">
    <source>
        <dbReference type="ARBA" id="ARBA00023317"/>
    </source>
</evidence>
<keyword evidence="7 12" id="KW-0865">Zymogen</keyword>
<dbReference type="EMBL" id="CGIG01000001">
    <property type="protein sequence ID" value="CPR16600.1"/>
    <property type="molecule type" value="Genomic_DNA"/>
</dbReference>
<evidence type="ECO:0000313" key="17">
    <source>
        <dbReference type="Proteomes" id="UP000285972"/>
    </source>
</evidence>
<dbReference type="Proteomes" id="UP000285972">
    <property type="component" value="Unassembled WGS sequence"/>
</dbReference>
<comment type="cofactor">
    <cofactor evidence="12">
        <name>pyruvate</name>
        <dbReference type="ChEBI" id="CHEBI:15361"/>
    </cofactor>
    <text evidence="12">Binds 1 pyruvoyl group covalently per subunit.</text>
</comment>
<keyword evidence="9 12" id="KW-0456">Lyase</keyword>
<dbReference type="AlphaFoldDB" id="A0A0G4JUX6"/>
<evidence type="ECO:0000256" key="2">
    <source>
        <dbReference type="ARBA" id="ARBA00022475"/>
    </source>
</evidence>
<keyword evidence="10 12" id="KW-1208">Phospholipid metabolism</keyword>
<comment type="pathway">
    <text evidence="12">Phospholipid metabolism; phosphatidylethanolamine biosynthesis; phosphatidylethanolamine from CDP-diacylglycerol: step 2/2.</text>
</comment>
<comment type="subcellular location">
    <subcellularLocation>
        <location evidence="12">Cell membrane</location>
        <topology evidence="12">Peripheral membrane protein</topology>
    </subcellularLocation>
</comment>
<dbReference type="UniPathway" id="UPA00558">
    <property type="reaction ID" value="UER00616"/>
</dbReference>
<comment type="PTM">
    <text evidence="12">Is synthesized initially as an inactive proenzyme. Formation of the active enzyme involves a self-maturation process in which the active site pyruvoyl group is generated from an internal serine residue via an autocatalytic post-translational modification. Two non-identical subunits are generated from the proenzyme in this reaction, and the pyruvate is formed at the N-terminus of the alpha chain, which is derived from the carboxyl end of the proenzyme. The autoendoproteolytic cleavage occurs by a canonical serine protease mechanism, in which the side chain hydroxyl group of the serine supplies its oxygen atom to form the C-terminus of the beta chain, while the remainder of the serine residue undergoes an oxidative deamination to produce ammonia and the pyruvoyl prosthetic group on the alpha chain. During this reaction, the Ser that is part of the protease active site of the proenzyme becomes the pyruvoyl prosthetic group, which constitutes an essential element of the active site of the mature decarboxylase.</text>
</comment>
<dbReference type="STRING" id="1109412.BN1221_02167c"/>
<evidence type="ECO:0000256" key="3">
    <source>
        <dbReference type="ARBA" id="ARBA00022516"/>
    </source>
</evidence>
<dbReference type="GO" id="GO:0005886">
    <property type="term" value="C:plasma membrane"/>
    <property type="evidence" value="ECO:0007669"/>
    <property type="project" value="UniProtKB-SubCell"/>
</dbReference>
<reference evidence="14" key="1">
    <citation type="submission" date="2015-01" db="EMBL/GenBank/DDBJ databases">
        <authorList>
            <person name="Xiang T."/>
            <person name="Song Y."/>
            <person name="Huang L."/>
            <person name="Wang B."/>
            <person name="Wu P."/>
        </authorList>
    </citation>
    <scope>NUCLEOTIDE SEQUENCE [LARGE SCALE GENOMIC DNA]</scope>
    <source>
        <strain evidence="14">OBR1</strain>
    </source>
</reference>
<evidence type="ECO:0000256" key="9">
    <source>
        <dbReference type="ARBA" id="ARBA00023239"/>
    </source>
</evidence>
<dbReference type="HAMAP" id="MF_00662">
    <property type="entry name" value="PS_decarb_PSD_B_type1"/>
    <property type="match status" value="1"/>
</dbReference>
<dbReference type="GO" id="GO:0004609">
    <property type="term" value="F:phosphatidylserine decarboxylase activity"/>
    <property type="evidence" value="ECO:0007669"/>
    <property type="project" value="UniProtKB-UniRule"/>
</dbReference>
<dbReference type="RefSeq" id="WP_048637296.1">
    <property type="nucleotide sequence ID" value="NZ_CGIG01000001.1"/>
</dbReference>
<keyword evidence="16" id="KW-1185">Reference proteome</keyword>
<feature type="active site" description="Charge relay system; for autoendoproteolytic cleavage activity" evidence="12">
    <location>
        <position position="254"/>
    </location>
</feature>